<evidence type="ECO:0000313" key="1">
    <source>
        <dbReference type="EMBL" id="ABF80168.1"/>
    </source>
</evidence>
<reference evidence="1" key="1">
    <citation type="submission" date="2006-05" db="EMBL/GenBank/DDBJ databases">
        <title>Complete sequence of chromosome 2 of Burkholderia cenocepacia AU 1054.</title>
        <authorList>
            <consortium name="US DOE Joint Genome Institute"/>
            <person name="Copeland A."/>
            <person name="Lucas S."/>
            <person name="Lapidus A."/>
            <person name="Barry K."/>
            <person name="Detter J.C."/>
            <person name="Glavina del Rio T."/>
            <person name="Hammon N."/>
            <person name="Israni S."/>
            <person name="Dalin E."/>
            <person name="Tice H."/>
            <person name="Pitluck S."/>
            <person name="Chain P."/>
            <person name="Malfatti S."/>
            <person name="Shin M."/>
            <person name="Vergez L."/>
            <person name="Schmutz J."/>
            <person name="Larimer F."/>
            <person name="Land M."/>
            <person name="Hauser L."/>
            <person name="Kyrpides N."/>
            <person name="Lykidis A."/>
            <person name="LiPuma J.J."/>
            <person name="Konstantinidis K."/>
            <person name="Tiedje J.M."/>
            <person name="Richardson P."/>
        </authorList>
    </citation>
    <scope>NUCLEOTIDE SEQUENCE [LARGE SCALE GENOMIC DNA]</scope>
    <source>
        <strain evidence="1">AU 1054</strain>
    </source>
</reference>
<gene>
    <name evidence="1" type="ordered locus">Bcen_5294</name>
</gene>
<organism evidence="1">
    <name type="scientific">Burkholderia orbicola (strain AU 1054)</name>
    <dbReference type="NCBI Taxonomy" id="331271"/>
    <lineage>
        <taxon>Bacteria</taxon>
        <taxon>Pseudomonadati</taxon>
        <taxon>Pseudomonadota</taxon>
        <taxon>Betaproteobacteria</taxon>
        <taxon>Burkholderiales</taxon>
        <taxon>Burkholderiaceae</taxon>
        <taxon>Burkholderia</taxon>
        <taxon>Burkholderia cepacia complex</taxon>
        <taxon>Burkholderia orbicola</taxon>
    </lineage>
</organism>
<dbReference type="HOGENOM" id="CLU_1228013_0_0_4"/>
<accession>A0A0H2XZQ6</accession>
<dbReference type="EMBL" id="CP000379">
    <property type="protein sequence ID" value="ABF80168.1"/>
    <property type="molecule type" value="Genomic_DNA"/>
</dbReference>
<dbReference type="AlphaFoldDB" id="A0A0H2XZQ6"/>
<proteinExistence type="predicted"/>
<protein>
    <submittedName>
        <fullName evidence="1">Uncharacterized protein</fullName>
    </submittedName>
</protein>
<sequence length="228" mass="25960">MMYGDGALSDVQSVVSDVVGGLTEVSEMLSLFDAGKKNVSHGHAEMVATTLLNGSVDVWYRGRYLTVPLRQLTAWFRNPVEIGAERFHVAEPVFRRWMDSEQEQGAGHLFLQCSHADCKQRRMLTFYDPREMQQMEHRVASEIWYCHRHRLVAWEVSRSLSDEYLELLALVYRSPGCNRDQLKCLKRDTDFLTSIGLLTSEPPASGGRKAYAFRLTSQGADIVRAQDQ</sequence>
<name>A0A0H2XZQ6_BURO1</name>